<keyword evidence="4 7" id="KW-0812">Transmembrane</keyword>
<evidence type="ECO:0000256" key="6">
    <source>
        <dbReference type="ARBA" id="ARBA00023237"/>
    </source>
</evidence>
<evidence type="ECO:0000256" key="5">
    <source>
        <dbReference type="ARBA" id="ARBA00023136"/>
    </source>
</evidence>
<dbReference type="InterPro" id="IPR037066">
    <property type="entry name" value="Plug_dom_sf"/>
</dbReference>
<dbReference type="Pfam" id="PF13715">
    <property type="entry name" value="CarbopepD_reg_2"/>
    <property type="match status" value="1"/>
</dbReference>
<protein>
    <submittedName>
        <fullName evidence="10">SusC/RagA family TonB-linked outer membrane protein</fullName>
    </submittedName>
</protein>
<dbReference type="NCBIfam" id="TIGR04057">
    <property type="entry name" value="SusC_RagA_signa"/>
    <property type="match status" value="1"/>
</dbReference>
<keyword evidence="3 7" id="KW-1134">Transmembrane beta strand</keyword>
<proteinExistence type="inferred from homology"/>
<keyword evidence="6 7" id="KW-0998">Cell outer membrane</keyword>
<dbReference type="SUPFAM" id="SSF56935">
    <property type="entry name" value="Porins"/>
    <property type="match status" value="1"/>
</dbReference>
<dbReference type="InterPro" id="IPR023996">
    <property type="entry name" value="TonB-dep_OMP_SusC/RagA"/>
</dbReference>
<evidence type="ECO:0000259" key="9">
    <source>
        <dbReference type="Pfam" id="PF07715"/>
    </source>
</evidence>
<dbReference type="SUPFAM" id="SSF49464">
    <property type="entry name" value="Carboxypeptidase regulatory domain-like"/>
    <property type="match status" value="1"/>
</dbReference>
<dbReference type="InterPro" id="IPR039426">
    <property type="entry name" value="TonB-dep_rcpt-like"/>
</dbReference>
<evidence type="ECO:0000313" key="11">
    <source>
        <dbReference type="Proteomes" id="UP000676386"/>
    </source>
</evidence>
<evidence type="ECO:0000256" key="4">
    <source>
        <dbReference type="ARBA" id="ARBA00022692"/>
    </source>
</evidence>
<feature type="domain" description="TonB-dependent receptor plug" evidence="9">
    <location>
        <begin position="197"/>
        <end position="304"/>
    </location>
</feature>
<evidence type="ECO:0000256" key="3">
    <source>
        <dbReference type="ARBA" id="ARBA00022452"/>
    </source>
</evidence>
<feature type="signal peptide" evidence="8">
    <location>
        <begin position="1"/>
        <end position="21"/>
    </location>
</feature>
<dbReference type="RefSeq" id="WP_211977521.1">
    <property type="nucleotide sequence ID" value="NZ_CBFHAM010000087.1"/>
</dbReference>
<dbReference type="Pfam" id="PF07715">
    <property type="entry name" value="Plug"/>
    <property type="match status" value="1"/>
</dbReference>
<keyword evidence="2 7" id="KW-0813">Transport</keyword>
<comment type="caution">
    <text evidence="10">The sequence shown here is derived from an EMBL/GenBank/DDBJ whole genome shotgun (WGS) entry which is preliminary data.</text>
</comment>
<comment type="subcellular location">
    <subcellularLocation>
        <location evidence="1 7">Cell outer membrane</location>
        <topology evidence="1 7">Multi-pass membrane protein</topology>
    </subcellularLocation>
</comment>
<dbReference type="Gene3D" id="2.40.170.20">
    <property type="entry name" value="TonB-dependent receptor, beta-barrel domain"/>
    <property type="match status" value="1"/>
</dbReference>
<dbReference type="EMBL" id="JAGTXB010000034">
    <property type="protein sequence ID" value="MBS0032367.1"/>
    <property type="molecule type" value="Genomic_DNA"/>
</dbReference>
<evidence type="ECO:0000256" key="2">
    <source>
        <dbReference type="ARBA" id="ARBA00022448"/>
    </source>
</evidence>
<gene>
    <name evidence="10" type="ORF">KE626_33860</name>
</gene>
<evidence type="ECO:0000313" key="10">
    <source>
        <dbReference type="EMBL" id="MBS0032367.1"/>
    </source>
</evidence>
<dbReference type="InterPro" id="IPR012910">
    <property type="entry name" value="Plug_dom"/>
</dbReference>
<evidence type="ECO:0000256" key="7">
    <source>
        <dbReference type="PROSITE-ProRule" id="PRU01360"/>
    </source>
</evidence>
<organism evidence="10 11">
    <name type="scientific">Chitinophaga hostae</name>
    <dbReference type="NCBI Taxonomy" id="2831022"/>
    <lineage>
        <taxon>Bacteria</taxon>
        <taxon>Pseudomonadati</taxon>
        <taxon>Bacteroidota</taxon>
        <taxon>Chitinophagia</taxon>
        <taxon>Chitinophagales</taxon>
        <taxon>Chitinophagaceae</taxon>
        <taxon>Chitinophaga</taxon>
    </lineage>
</organism>
<reference evidence="10 11" key="1">
    <citation type="submission" date="2021-04" db="EMBL/GenBank/DDBJ databases">
        <title>Chitinophaga sp. nov., isolated from the rhizosphere soil.</title>
        <authorList>
            <person name="He S."/>
        </authorList>
    </citation>
    <scope>NUCLEOTIDE SEQUENCE [LARGE SCALE GENOMIC DNA]</scope>
    <source>
        <strain evidence="10 11">2R12</strain>
    </source>
</reference>
<dbReference type="InterPro" id="IPR036942">
    <property type="entry name" value="Beta-barrel_TonB_sf"/>
</dbReference>
<accession>A0ABS5JD15</accession>
<dbReference type="Gene3D" id="3.55.50.30">
    <property type="match status" value="1"/>
</dbReference>
<dbReference type="Gene3D" id="2.170.130.10">
    <property type="entry name" value="TonB-dependent receptor, plug domain"/>
    <property type="match status" value="1"/>
</dbReference>
<keyword evidence="11" id="KW-1185">Reference proteome</keyword>
<dbReference type="InterPro" id="IPR023997">
    <property type="entry name" value="TonB-dep_OMP_SusC/RagA_CS"/>
</dbReference>
<dbReference type="Gene3D" id="2.60.40.1120">
    <property type="entry name" value="Carboxypeptidase-like, regulatory domain"/>
    <property type="match status" value="1"/>
</dbReference>
<dbReference type="Proteomes" id="UP000676386">
    <property type="component" value="Unassembled WGS sequence"/>
</dbReference>
<dbReference type="PROSITE" id="PS52016">
    <property type="entry name" value="TONB_DEPENDENT_REC_3"/>
    <property type="match status" value="1"/>
</dbReference>
<keyword evidence="5 7" id="KW-0472">Membrane</keyword>
<dbReference type="NCBIfam" id="TIGR04056">
    <property type="entry name" value="OMP_RagA_SusC"/>
    <property type="match status" value="1"/>
</dbReference>
<comment type="similarity">
    <text evidence="7">Belongs to the TonB-dependent receptor family.</text>
</comment>
<dbReference type="InterPro" id="IPR008969">
    <property type="entry name" value="CarboxyPept-like_regulatory"/>
</dbReference>
<feature type="chain" id="PRO_5046621965" evidence="8">
    <location>
        <begin position="22"/>
        <end position="1115"/>
    </location>
</feature>
<evidence type="ECO:0000256" key="1">
    <source>
        <dbReference type="ARBA" id="ARBA00004571"/>
    </source>
</evidence>
<sequence>MKIFFLLVFLACMRVSASVYSQDVKVTLDIRNKPLAKALNELEKKSKFRFLFSEETLPAGKLINMSVAEMPAMDVLQLMLDNTSLSAKKMGDKLIVIVPGGTDAADKKVTGKVSNTHGEPLPGVTVKVEGTNTGAVTNGEGRFELNAPGLASLVFTYVGFLPKTVAINNREQLEVVLEEDTRGLNEVVVVGYGNQKKVNLTGAISSISSKDIQNVPVSNISNALAGRLSGLFANNPSGIPGVSSPITIRGKGTLNSPGALYVIDGVVRGKEDFDALTPNEIESVSVLKDAASAAVYGARAANGVLLVTTKRGEMDQAPRFSYTGNVGSLRPTQIPSRLNSYQHAIYQNDMLYNQFPGISADDPRLYSPDELDYYKAGTVNTDWYKLVAKDPYSTQHTLSVNGGGKSVRYFMSLGYYNESGLFDNIDYKRYNLRSNVEANVTKNLTISLNIDGNFQNSTRPYWPWDGDNAEMKDFYRGLLNQPPMSPAYVDGLPDGTLYHWHAAEVIKNGGYLRKNYNTFNAQLALNYKLPIEGLSATFSYNYNKKFNFTKTQYKSYTLYQHNTFGGHGHLVGDSVIGSKTAAQLPYNALTEAYNQPVMYLLNGGFKYNRTFGKHTVGALLLYEQSETLGDNFSAKGENPLTTQVDQLFVTDPDHKYQTVGGGGTQTARISYVGRVNYMYADKYLFEANFRSDASTQFGPQGRWGFFPSVSAGWRISEEPFMKGAVRGLDNLKLRASYGITGNDYYDDPNVPPYQWQNKYVVAPGAVFNGATMGLTSGVYPNPLLTWEKAATTDIGIDASFGNGLLSIEADYFRKHTYDILWTRALTVPASFGATLPSENYAVVDNHGIELSVRHDNSIGQVNYYVGGNFSFARNKVINMAEPANAMDYQKRIGRPIDFITGYEAAGIARSEKDLQNLPDYNAPGQKFEVGDIIFKDISGPDGKPDGIVNDFDKKVLSNKSLNPEIIYGVNGGVSWKGFDLNFLFQGVTGREVMFPNRDQWREQAVLSFWADHYTTENTGAAYPKIGGKNGTEGPASSFWLRNGAYLRLKFLELGYSLPKALLQKAKISNVRFYVSGSNLFTVSAIKLYDPEFQTSYGAFQYPIMRSVNVGVNLGF</sequence>
<evidence type="ECO:0000256" key="8">
    <source>
        <dbReference type="SAM" id="SignalP"/>
    </source>
</evidence>
<keyword evidence="8" id="KW-0732">Signal</keyword>
<name>A0ABS5JD15_9BACT</name>